<dbReference type="RefSeq" id="WP_385876349.1">
    <property type="nucleotide sequence ID" value="NZ_JBHLXE010000038.1"/>
</dbReference>
<evidence type="ECO:0000256" key="8">
    <source>
        <dbReference type="ARBA" id="ARBA00038852"/>
    </source>
</evidence>
<accession>A0ABV6C8F4</accession>
<evidence type="ECO:0000256" key="2">
    <source>
        <dbReference type="ARBA" id="ARBA00005417"/>
    </source>
</evidence>
<dbReference type="InterPro" id="IPR003593">
    <property type="entry name" value="AAA+_ATPase"/>
</dbReference>
<keyword evidence="7" id="KW-0472">Membrane</keyword>
<dbReference type="EMBL" id="JBHLXE010000038">
    <property type="protein sequence ID" value="MFC0179253.1"/>
    <property type="molecule type" value="Genomic_DNA"/>
</dbReference>
<dbReference type="Gene3D" id="3.40.50.300">
    <property type="entry name" value="P-loop containing nucleotide triphosphate hydrolases"/>
    <property type="match status" value="1"/>
</dbReference>
<dbReference type="EC" id="7.4.2.9" evidence="8"/>
<comment type="caution">
    <text evidence="11">The sequence shown here is derived from an EMBL/GenBank/DDBJ whole genome shotgun (WGS) entry which is preliminary data.</text>
</comment>
<comment type="similarity">
    <text evidence="2">Belongs to the ABC transporter superfamily.</text>
</comment>
<dbReference type="InterPro" id="IPR003439">
    <property type="entry name" value="ABC_transporter-like_ATP-bd"/>
</dbReference>
<keyword evidence="4" id="KW-1003">Cell membrane</keyword>
<evidence type="ECO:0000256" key="6">
    <source>
        <dbReference type="ARBA" id="ARBA00022840"/>
    </source>
</evidence>
<dbReference type="Pfam" id="PF00005">
    <property type="entry name" value="ABC_tran"/>
    <property type="match status" value="1"/>
</dbReference>
<dbReference type="GO" id="GO:0005524">
    <property type="term" value="F:ATP binding"/>
    <property type="evidence" value="ECO:0007669"/>
    <property type="project" value="UniProtKB-KW"/>
</dbReference>
<dbReference type="NCBIfam" id="TIGR01727">
    <property type="entry name" value="oligo_HPY"/>
    <property type="match status" value="1"/>
</dbReference>
<evidence type="ECO:0000313" key="12">
    <source>
        <dbReference type="Proteomes" id="UP001589758"/>
    </source>
</evidence>
<proteinExistence type="inferred from homology"/>
<dbReference type="PANTHER" id="PTHR43297:SF2">
    <property type="entry name" value="DIPEPTIDE TRANSPORT ATP-BINDING PROTEIN DPPD"/>
    <property type="match status" value="1"/>
</dbReference>
<reference evidence="11 12" key="1">
    <citation type="submission" date="2024-09" db="EMBL/GenBank/DDBJ databases">
        <authorList>
            <person name="Sun Q."/>
            <person name="Mori K."/>
        </authorList>
    </citation>
    <scope>NUCLEOTIDE SEQUENCE [LARGE SCALE GENOMIC DNA]</scope>
    <source>
        <strain evidence="11 12">CCM 8545</strain>
    </source>
</reference>
<dbReference type="SMART" id="SM00382">
    <property type="entry name" value="AAA"/>
    <property type="match status" value="1"/>
</dbReference>
<dbReference type="PROSITE" id="PS50893">
    <property type="entry name" value="ABC_TRANSPORTER_2"/>
    <property type="match status" value="1"/>
</dbReference>
<evidence type="ECO:0000313" key="11">
    <source>
        <dbReference type="EMBL" id="MFC0179253.1"/>
    </source>
</evidence>
<evidence type="ECO:0000259" key="10">
    <source>
        <dbReference type="PROSITE" id="PS50893"/>
    </source>
</evidence>
<keyword evidence="6 11" id="KW-0067">ATP-binding</keyword>
<keyword evidence="12" id="KW-1185">Reference proteome</keyword>
<name>A0ABV6C8F4_9GAMM</name>
<evidence type="ECO:0000256" key="3">
    <source>
        <dbReference type="ARBA" id="ARBA00022448"/>
    </source>
</evidence>
<evidence type="ECO:0000256" key="1">
    <source>
        <dbReference type="ARBA" id="ARBA00004417"/>
    </source>
</evidence>
<comment type="subcellular location">
    <subcellularLocation>
        <location evidence="1">Cell inner membrane</location>
        <topology evidence="1">Peripheral membrane protein</topology>
    </subcellularLocation>
</comment>
<dbReference type="InterPro" id="IPR013563">
    <property type="entry name" value="Oligopep_ABC_C"/>
</dbReference>
<dbReference type="PANTHER" id="PTHR43297">
    <property type="entry name" value="OLIGOPEPTIDE TRANSPORT ATP-BINDING PROTEIN APPD"/>
    <property type="match status" value="1"/>
</dbReference>
<sequence>MTLNTTVIRNEKGENVSLNASNTLVKPLLSVKELTTSFYTKAGELEGLRGISFTLDSREILGIVGESGSGKSVTAKSLLRLISSPGKIKKGEIHFQDFNLMDLDEYALRKIRGNQIAMIFQDPMSSLNPVYKIGQQMVEIIKRHQKLSKHEAREKAISLLEKVGIRGAEEKINYYPHQLSGGMRQRVMIAMALSCEPALLIADEPTTALDVTIQAQIVDLLRQLRSETGTAILFITHDLALVSSLCDRIMVMYGGLVMETGTAKEIFTNAKHPYTLGLLQSMPTISNISSSESSKIESEKKRLFSIEGTPPSLINPPPGCPFMARCPKATSVCTQMPLLTTLSETHQVHCWHF</sequence>
<dbReference type="Pfam" id="PF08352">
    <property type="entry name" value="oligo_HPY"/>
    <property type="match status" value="1"/>
</dbReference>
<dbReference type="InterPro" id="IPR027417">
    <property type="entry name" value="P-loop_NTPase"/>
</dbReference>
<evidence type="ECO:0000256" key="4">
    <source>
        <dbReference type="ARBA" id="ARBA00022475"/>
    </source>
</evidence>
<comment type="catalytic activity">
    <reaction evidence="9">
        <text>a dipeptide(out) + ATP + H2O = a dipeptide(in) + ADP + phosphate + H(+)</text>
        <dbReference type="Rhea" id="RHEA:23120"/>
        <dbReference type="ChEBI" id="CHEBI:15377"/>
        <dbReference type="ChEBI" id="CHEBI:15378"/>
        <dbReference type="ChEBI" id="CHEBI:30616"/>
        <dbReference type="ChEBI" id="CHEBI:43474"/>
        <dbReference type="ChEBI" id="CHEBI:90799"/>
        <dbReference type="ChEBI" id="CHEBI:456216"/>
        <dbReference type="EC" id="7.4.2.9"/>
    </reaction>
</comment>
<dbReference type="InterPro" id="IPR050388">
    <property type="entry name" value="ABC_Ni/Peptide_Import"/>
</dbReference>
<keyword evidence="3" id="KW-0813">Transport</keyword>
<keyword evidence="5" id="KW-0547">Nucleotide-binding</keyword>
<dbReference type="CDD" id="cd03257">
    <property type="entry name" value="ABC_NikE_OppD_transporters"/>
    <property type="match status" value="1"/>
</dbReference>
<protein>
    <recommendedName>
        <fullName evidence="8">ABC-type dipeptide transporter</fullName>
        <ecNumber evidence="8">7.4.2.9</ecNumber>
    </recommendedName>
</protein>
<dbReference type="PROSITE" id="PS00211">
    <property type="entry name" value="ABC_TRANSPORTER_1"/>
    <property type="match status" value="1"/>
</dbReference>
<feature type="domain" description="ABC transporter" evidence="10">
    <location>
        <begin position="29"/>
        <end position="279"/>
    </location>
</feature>
<gene>
    <name evidence="11" type="ORF">ACFFIT_03920</name>
</gene>
<evidence type="ECO:0000256" key="9">
    <source>
        <dbReference type="ARBA" id="ARBA00047356"/>
    </source>
</evidence>
<evidence type="ECO:0000256" key="7">
    <source>
        <dbReference type="ARBA" id="ARBA00023136"/>
    </source>
</evidence>
<dbReference type="InterPro" id="IPR017871">
    <property type="entry name" value="ABC_transporter-like_CS"/>
</dbReference>
<organism evidence="11 12">
    <name type="scientific">Thorsellia kenyensis</name>
    <dbReference type="NCBI Taxonomy" id="1549888"/>
    <lineage>
        <taxon>Bacteria</taxon>
        <taxon>Pseudomonadati</taxon>
        <taxon>Pseudomonadota</taxon>
        <taxon>Gammaproteobacteria</taxon>
        <taxon>Enterobacterales</taxon>
        <taxon>Thorselliaceae</taxon>
        <taxon>Thorsellia</taxon>
    </lineage>
</organism>
<dbReference type="Proteomes" id="UP001589758">
    <property type="component" value="Unassembled WGS sequence"/>
</dbReference>
<dbReference type="SUPFAM" id="SSF52540">
    <property type="entry name" value="P-loop containing nucleoside triphosphate hydrolases"/>
    <property type="match status" value="1"/>
</dbReference>
<evidence type="ECO:0000256" key="5">
    <source>
        <dbReference type="ARBA" id="ARBA00022741"/>
    </source>
</evidence>